<protein>
    <submittedName>
        <fullName evidence="3">Long-chain-fatty-acid--CoA ligase-like</fullName>
    </submittedName>
</protein>
<dbReference type="SUPFAM" id="SSF56801">
    <property type="entry name" value="Acetyl-CoA synthetase-like"/>
    <property type="match status" value="1"/>
</dbReference>
<keyword evidence="1" id="KW-0436">Ligase</keyword>
<dbReference type="Gene3D" id="3.30.300.30">
    <property type="match status" value="1"/>
</dbReference>
<evidence type="ECO:0000313" key="3">
    <source>
        <dbReference type="RefSeq" id="XP_065675537.1"/>
    </source>
</evidence>
<dbReference type="RefSeq" id="XP_065675537.1">
    <property type="nucleotide sequence ID" value="XM_065819465.1"/>
</dbReference>
<organism evidence="2 3">
    <name type="scientific">Hydra vulgaris</name>
    <name type="common">Hydra</name>
    <name type="synonym">Hydra attenuata</name>
    <dbReference type="NCBI Taxonomy" id="6087"/>
    <lineage>
        <taxon>Eukaryota</taxon>
        <taxon>Metazoa</taxon>
        <taxon>Cnidaria</taxon>
        <taxon>Hydrozoa</taxon>
        <taxon>Hydroidolina</taxon>
        <taxon>Anthoathecata</taxon>
        <taxon>Aplanulata</taxon>
        <taxon>Hydridae</taxon>
        <taxon>Hydra</taxon>
    </lineage>
</organism>
<dbReference type="GeneID" id="136091756"/>
<reference evidence="3" key="1">
    <citation type="submission" date="2025-08" db="UniProtKB">
        <authorList>
            <consortium name="RefSeq"/>
        </authorList>
    </citation>
    <scope>IDENTIFICATION</scope>
</reference>
<name>A0ABM4DLY5_HYDVU</name>
<dbReference type="PANTHER" id="PTHR43352:SF1">
    <property type="entry name" value="ANTHRANILATE--COA LIGASE"/>
    <property type="match status" value="1"/>
</dbReference>
<proteinExistence type="predicted"/>
<dbReference type="Gene3D" id="2.30.38.10">
    <property type="entry name" value="Luciferase, Domain 3"/>
    <property type="match status" value="1"/>
</dbReference>
<accession>A0ABM4DLY5</accession>
<dbReference type="Proteomes" id="UP001652625">
    <property type="component" value="Chromosome 15"/>
</dbReference>
<gene>
    <name evidence="3" type="primary">LOC136091756</name>
</gene>
<evidence type="ECO:0000256" key="1">
    <source>
        <dbReference type="ARBA" id="ARBA00022598"/>
    </source>
</evidence>
<evidence type="ECO:0000313" key="2">
    <source>
        <dbReference type="Proteomes" id="UP001652625"/>
    </source>
</evidence>
<keyword evidence="2" id="KW-1185">Reference proteome</keyword>
<sequence length="166" mass="19574">MPGLEANIFKEQYQQDGSKYYIETETNEIGVLYLRGASVMQRYCDTKAKGGTEIISGEYRDDNWLNTGDLFLRDEEGYFYFKVRSKDLIKQGGYCIYPRDIEDHVLKHPNVYLCSVLGQFDQQENQIAHIFINLQEDSKERRDELRKWLSEEIDSIFTSKKNNIFL</sequence>
<dbReference type="PANTHER" id="PTHR43352">
    <property type="entry name" value="ACETYL-COA SYNTHETASE"/>
    <property type="match status" value="1"/>
</dbReference>
<dbReference type="InterPro" id="IPR045851">
    <property type="entry name" value="AMP-bd_C_sf"/>
</dbReference>